<sequence>MEPITTRANVRVTRAITPHFAFIGDATNIPVSQHIRGCAEGCTSLGTRTPPPIRVRDPAMSGSSGMFSRFSGKKQQVLEIQRGDSLQERFSNSSPLEVPAEGDRSKLLNGHKRESSILSLPSSVTDLGHNVRRSVSLRSHRTQHSTSSIGHRPRYPSSGNLLVKTPPIASPVEAGHSDTTPEQEPVITQRPPRTRGKLSISARSLSQRFKSTETLVPLGPGPDVREVAPVERPPLPTTVAEPPKPQFSMLHTPSIPKRVPPDRPSVSSQASFVRDSSSAHGQYVGAPLQSVPSPATIVGSQIPNSIYRSIRETSAKRMATVDYLRKAHEGNIFYFSTLHYTPTSLHATLPSLQAHKLGRRAASYLILGYSLPLLFDLHSGSPLEYLKALTALLQEFETYVGFDSGSGSLSRAKVGQMFKTGLGLGNRSGLRSGRRASAVTDSISLDASTAGLLNLPGQSGADGGSSPSEAPSPIMSGHDFHHLLTPHLPFDPDFNTTFATLCDTLVDMYSNLLSIIPSPEACTPIVGEAFAKADKAVRKILVANVMREFEDGTRQGVKTEVAGLGRLVLGGLM</sequence>
<feature type="compositionally biased region" description="Basic and acidic residues" evidence="1">
    <location>
        <begin position="101"/>
        <end position="112"/>
    </location>
</feature>
<dbReference type="EMBL" id="JAUJLE010000153">
    <property type="protein sequence ID" value="KAK0974508.1"/>
    <property type="molecule type" value="Genomic_DNA"/>
</dbReference>
<keyword evidence="3" id="KW-1185">Reference proteome</keyword>
<name>A0AAN6QNJ8_9PEZI</name>
<dbReference type="PANTHER" id="PTHR37332:SF1">
    <property type="entry name" value="ELMO DOMAIN-CONTAINING PROTEIN"/>
    <property type="match status" value="1"/>
</dbReference>
<proteinExistence type="predicted"/>
<evidence type="ECO:0000256" key="1">
    <source>
        <dbReference type="SAM" id="MobiDB-lite"/>
    </source>
</evidence>
<dbReference type="PANTHER" id="PTHR37332">
    <property type="entry name" value="EXPRESSED PROTEIN"/>
    <property type="match status" value="1"/>
</dbReference>
<evidence type="ECO:0000313" key="3">
    <source>
        <dbReference type="Proteomes" id="UP001175353"/>
    </source>
</evidence>
<feature type="region of interest" description="Disordered" evidence="1">
    <location>
        <begin position="88"/>
        <end position="112"/>
    </location>
</feature>
<dbReference type="AlphaFoldDB" id="A0AAN6QNJ8"/>
<evidence type="ECO:0000313" key="2">
    <source>
        <dbReference type="EMBL" id="KAK0974508.1"/>
    </source>
</evidence>
<comment type="caution">
    <text evidence="2">The sequence shown here is derived from an EMBL/GenBank/DDBJ whole genome shotgun (WGS) entry which is preliminary data.</text>
</comment>
<feature type="region of interest" description="Disordered" evidence="1">
    <location>
        <begin position="136"/>
        <end position="202"/>
    </location>
</feature>
<dbReference type="Proteomes" id="UP001175353">
    <property type="component" value="Unassembled WGS sequence"/>
</dbReference>
<organism evidence="2 3">
    <name type="scientific">Friedmanniomyces endolithicus</name>
    <dbReference type="NCBI Taxonomy" id="329885"/>
    <lineage>
        <taxon>Eukaryota</taxon>
        <taxon>Fungi</taxon>
        <taxon>Dikarya</taxon>
        <taxon>Ascomycota</taxon>
        <taxon>Pezizomycotina</taxon>
        <taxon>Dothideomycetes</taxon>
        <taxon>Dothideomycetidae</taxon>
        <taxon>Mycosphaerellales</taxon>
        <taxon>Teratosphaeriaceae</taxon>
        <taxon>Friedmanniomyces</taxon>
    </lineage>
</organism>
<reference evidence="2" key="1">
    <citation type="submission" date="2023-06" db="EMBL/GenBank/DDBJ databases">
        <title>Black Yeasts Isolated from many extreme environments.</title>
        <authorList>
            <person name="Coleine C."/>
            <person name="Stajich J.E."/>
            <person name="Selbmann L."/>
        </authorList>
    </citation>
    <scope>NUCLEOTIDE SEQUENCE</scope>
    <source>
        <strain evidence="2">CCFEE 5200</strain>
    </source>
</reference>
<accession>A0AAN6QNJ8</accession>
<protein>
    <submittedName>
        <fullName evidence="2">Uncharacterized protein</fullName>
    </submittedName>
</protein>
<gene>
    <name evidence="2" type="ORF">LTR91_014351</name>
</gene>